<reference evidence="2 3" key="1">
    <citation type="journal article" date="2021" name="BMC Genomics">
        <title>Datura genome reveals duplications of psychoactive alkaloid biosynthetic genes and high mutation rate following tissue culture.</title>
        <authorList>
            <person name="Rajewski A."/>
            <person name="Carter-House D."/>
            <person name="Stajich J."/>
            <person name="Litt A."/>
        </authorList>
    </citation>
    <scope>NUCLEOTIDE SEQUENCE [LARGE SCALE GENOMIC DNA]</scope>
    <source>
        <strain evidence="2">AR-01</strain>
    </source>
</reference>
<name>A0ABS8T2E2_DATST</name>
<evidence type="ECO:0000256" key="1">
    <source>
        <dbReference type="SAM" id="MobiDB-lite"/>
    </source>
</evidence>
<protein>
    <submittedName>
        <fullName evidence="2">Uncharacterized protein</fullName>
    </submittedName>
</protein>
<sequence>MVGYPESYIHGTSCGTYHPNKLLKANFQYIPPMSQGTDGGIIPRPILNIHKLPSKCQFFRHDQRTRVIGTYHNLWDDSRAEGDSNGNEDSGDKKSEEGSNRAGEEAAPPF</sequence>
<dbReference type="Proteomes" id="UP000823775">
    <property type="component" value="Unassembled WGS sequence"/>
</dbReference>
<feature type="non-terminal residue" evidence="2">
    <location>
        <position position="110"/>
    </location>
</feature>
<evidence type="ECO:0000313" key="2">
    <source>
        <dbReference type="EMBL" id="MCD7465515.1"/>
    </source>
</evidence>
<dbReference type="EMBL" id="JACEIK010001058">
    <property type="protein sequence ID" value="MCD7465515.1"/>
    <property type="molecule type" value="Genomic_DNA"/>
</dbReference>
<organism evidence="2 3">
    <name type="scientific">Datura stramonium</name>
    <name type="common">Jimsonweed</name>
    <name type="synonym">Common thornapple</name>
    <dbReference type="NCBI Taxonomy" id="4076"/>
    <lineage>
        <taxon>Eukaryota</taxon>
        <taxon>Viridiplantae</taxon>
        <taxon>Streptophyta</taxon>
        <taxon>Embryophyta</taxon>
        <taxon>Tracheophyta</taxon>
        <taxon>Spermatophyta</taxon>
        <taxon>Magnoliopsida</taxon>
        <taxon>eudicotyledons</taxon>
        <taxon>Gunneridae</taxon>
        <taxon>Pentapetalae</taxon>
        <taxon>asterids</taxon>
        <taxon>lamiids</taxon>
        <taxon>Solanales</taxon>
        <taxon>Solanaceae</taxon>
        <taxon>Solanoideae</taxon>
        <taxon>Datureae</taxon>
        <taxon>Datura</taxon>
    </lineage>
</organism>
<accession>A0ABS8T2E2</accession>
<feature type="region of interest" description="Disordered" evidence="1">
    <location>
        <begin position="72"/>
        <end position="110"/>
    </location>
</feature>
<feature type="compositionally biased region" description="Basic and acidic residues" evidence="1">
    <location>
        <begin position="90"/>
        <end position="104"/>
    </location>
</feature>
<evidence type="ECO:0000313" key="3">
    <source>
        <dbReference type="Proteomes" id="UP000823775"/>
    </source>
</evidence>
<keyword evidence="3" id="KW-1185">Reference proteome</keyword>
<proteinExistence type="predicted"/>
<gene>
    <name evidence="2" type="ORF">HAX54_001460</name>
</gene>
<comment type="caution">
    <text evidence="2">The sequence shown here is derived from an EMBL/GenBank/DDBJ whole genome shotgun (WGS) entry which is preliminary data.</text>
</comment>